<dbReference type="InterPro" id="IPR038213">
    <property type="entry name" value="IFI6/IFI27-like_sf"/>
</dbReference>
<dbReference type="GO" id="GO:0097193">
    <property type="term" value="P:intrinsic apoptotic signaling pathway"/>
    <property type="evidence" value="ECO:0007669"/>
    <property type="project" value="TreeGrafter"/>
</dbReference>
<keyword evidence="3" id="KW-0812">Transmembrane</keyword>
<dbReference type="InterPro" id="IPR009311">
    <property type="entry name" value="IFI6/IFI27-like"/>
</dbReference>
<proteinExistence type="inferred from homology"/>
<dbReference type="Pfam" id="PF06140">
    <property type="entry name" value="Ifi-6-16"/>
    <property type="match status" value="1"/>
</dbReference>
<evidence type="ECO:0000256" key="1">
    <source>
        <dbReference type="ARBA" id="ARBA00004141"/>
    </source>
</evidence>
<dbReference type="WBParaSite" id="PSAMB.scaffold209size65617.g3357.t1">
    <property type="protein sequence ID" value="PSAMB.scaffold209size65617.g3357.t1"/>
    <property type="gene ID" value="PSAMB.scaffold209size65617.g3357"/>
</dbReference>
<evidence type="ECO:0000313" key="7">
    <source>
        <dbReference type="WBParaSite" id="PSAMB.scaffold209size65617.g3357.t1"/>
    </source>
</evidence>
<comment type="subcellular location">
    <subcellularLocation>
        <location evidence="1">Membrane</location>
        <topology evidence="1">Multi-pass membrane protein</topology>
    </subcellularLocation>
</comment>
<name>A0A914VKU4_9BILA</name>
<comment type="similarity">
    <text evidence="2">Belongs to the IFI6/IFI27 family.</text>
</comment>
<protein>
    <submittedName>
        <fullName evidence="7">Uncharacterized protein</fullName>
    </submittedName>
</protein>
<evidence type="ECO:0000256" key="4">
    <source>
        <dbReference type="ARBA" id="ARBA00022989"/>
    </source>
</evidence>
<evidence type="ECO:0000313" key="6">
    <source>
        <dbReference type="Proteomes" id="UP000887566"/>
    </source>
</evidence>
<dbReference type="GO" id="GO:0001836">
    <property type="term" value="P:release of cytochrome c from mitochondria"/>
    <property type="evidence" value="ECO:0007669"/>
    <property type="project" value="TreeGrafter"/>
</dbReference>
<evidence type="ECO:0000256" key="2">
    <source>
        <dbReference type="ARBA" id="ARBA00007262"/>
    </source>
</evidence>
<organism evidence="6 7">
    <name type="scientific">Plectus sambesii</name>
    <dbReference type="NCBI Taxonomy" id="2011161"/>
    <lineage>
        <taxon>Eukaryota</taxon>
        <taxon>Metazoa</taxon>
        <taxon>Ecdysozoa</taxon>
        <taxon>Nematoda</taxon>
        <taxon>Chromadorea</taxon>
        <taxon>Plectida</taxon>
        <taxon>Plectina</taxon>
        <taxon>Plectoidea</taxon>
        <taxon>Plectidae</taxon>
        <taxon>Plectus</taxon>
    </lineage>
</organism>
<evidence type="ECO:0000256" key="5">
    <source>
        <dbReference type="ARBA" id="ARBA00023136"/>
    </source>
</evidence>
<dbReference type="Proteomes" id="UP000887566">
    <property type="component" value="Unplaced"/>
</dbReference>
<evidence type="ECO:0000256" key="3">
    <source>
        <dbReference type="ARBA" id="ARBA00022692"/>
    </source>
</evidence>
<dbReference type="AlphaFoldDB" id="A0A914VKU4"/>
<dbReference type="PANTHER" id="PTHR16932:SF18">
    <property type="entry name" value="INTERFERON, ALPHA-INDUCIBLE PROTEIN 27-LIKE 2"/>
    <property type="match status" value="1"/>
</dbReference>
<dbReference type="GO" id="GO:0031966">
    <property type="term" value="C:mitochondrial membrane"/>
    <property type="evidence" value="ECO:0007669"/>
    <property type="project" value="TreeGrafter"/>
</dbReference>
<reference evidence="7" key="1">
    <citation type="submission" date="2022-11" db="UniProtKB">
        <authorList>
            <consortium name="WormBaseParasite"/>
        </authorList>
    </citation>
    <scope>IDENTIFICATION</scope>
</reference>
<sequence>MILVLRPSGGAVKVSLGKLPAAGGTLPDVIWHESSPVGGDSTASYRLLATRQPLRGTWIRSCTPATRIMEYAVPAVTVVGTGVVAAVLAPFVFAAAAGAMGFSASGVAAGSWGATWMAWGGGTVPAAVSVLQSVGAAGIATATKVCAGLGGAAAAACFFL</sequence>
<keyword evidence="5" id="KW-0472">Membrane</keyword>
<keyword evidence="4" id="KW-1133">Transmembrane helix</keyword>
<dbReference type="PANTHER" id="PTHR16932">
    <property type="entry name" value="INTERFERON ALPHA-INDUCIBLE PROTEIN 27"/>
    <property type="match status" value="1"/>
</dbReference>
<accession>A0A914VKU4</accession>
<keyword evidence="6" id="KW-1185">Reference proteome</keyword>
<dbReference type="Gene3D" id="6.10.110.10">
    <property type="match status" value="1"/>
</dbReference>